<feature type="compositionally biased region" description="Basic and acidic residues" evidence="2">
    <location>
        <begin position="374"/>
        <end position="392"/>
    </location>
</feature>
<proteinExistence type="predicted"/>
<dbReference type="Pfam" id="PF02515">
    <property type="entry name" value="CoA_transf_3"/>
    <property type="match status" value="1"/>
</dbReference>
<sequence length="392" mass="41754">MSTALPGSGLPGGALDGVRVVELARILAGPWIGQTLADLGADVIKVESPAGDDTRTWGPPWIDHASGRAAAYYHSCNRGKRSVVADFRNADDLAMVKALIGTADVVVENFKVGGLARFGLDYDSLKADHPRLVYCSVTGFGQTGPYAHRAGYDLAIQAMSGVMDLTGEPDRPPQRLGVAFADIFTGLYGTIAIEAALLQRERTGQGQHIDMGLLDSMISVLGNQAMNYLATGKSPKRIGNAHPSIVPYQEFPCSDGHIIIACGNDGQFERLAGLLDLGEETLAENRTNAQRVGNREQLTTHIANIMQHNSRGYWLDALETAGIPAGPINTVAEALDDPQVAHRGIRIERDGIPGVRSPIRMSGAPVGETGRSPGHGEHTRDIRRELGLDGDG</sequence>
<reference evidence="3" key="1">
    <citation type="journal article" date="2014" name="Int. J. Syst. Evol. Microbiol.">
        <title>Complete genome sequence of Corynebacterium casei LMG S-19264T (=DSM 44701T), isolated from a smear-ripened cheese.</title>
        <authorList>
            <consortium name="US DOE Joint Genome Institute (JGI-PGF)"/>
            <person name="Walter F."/>
            <person name="Albersmeier A."/>
            <person name="Kalinowski J."/>
            <person name="Ruckert C."/>
        </authorList>
    </citation>
    <scope>NUCLEOTIDE SEQUENCE</scope>
    <source>
        <strain evidence="3">VKM B-1513</strain>
    </source>
</reference>
<keyword evidence="1 3" id="KW-0808">Transferase</keyword>
<evidence type="ECO:0000256" key="2">
    <source>
        <dbReference type="SAM" id="MobiDB-lite"/>
    </source>
</evidence>
<dbReference type="Proteomes" id="UP001143486">
    <property type="component" value="Unassembled WGS sequence"/>
</dbReference>
<evidence type="ECO:0000313" key="3">
    <source>
        <dbReference type="EMBL" id="GLK51843.1"/>
    </source>
</evidence>
<dbReference type="PANTHER" id="PTHR48207:SF3">
    <property type="entry name" value="SUCCINATE--HYDROXYMETHYLGLUTARATE COA-TRANSFERASE"/>
    <property type="match status" value="1"/>
</dbReference>
<dbReference type="GO" id="GO:0008410">
    <property type="term" value="F:CoA-transferase activity"/>
    <property type="evidence" value="ECO:0007669"/>
    <property type="project" value="TreeGrafter"/>
</dbReference>
<comment type="caution">
    <text evidence="3">The sequence shown here is derived from an EMBL/GenBank/DDBJ whole genome shotgun (WGS) entry which is preliminary data.</text>
</comment>
<evidence type="ECO:0000256" key="1">
    <source>
        <dbReference type="ARBA" id="ARBA00022679"/>
    </source>
</evidence>
<dbReference type="RefSeq" id="WP_271186208.1">
    <property type="nucleotide sequence ID" value="NZ_BSFE01000003.1"/>
</dbReference>
<dbReference type="SUPFAM" id="SSF89796">
    <property type="entry name" value="CoA-transferase family III (CaiB/BaiF)"/>
    <property type="match status" value="1"/>
</dbReference>
<dbReference type="InterPro" id="IPR050483">
    <property type="entry name" value="CoA-transferase_III_domain"/>
</dbReference>
<dbReference type="InterPro" id="IPR003673">
    <property type="entry name" value="CoA-Trfase_fam_III"/>
</dbReference>
<dbReference type="AlphaFoldDB" id="A0A9W6IKC6"/>
<feature type="region of interest" description="Disordered" evidence="2">
    <location>
        <begin position="353"/>
        <end position="392"/>
    </location>
</feature>
<keyword evidence="4" id="KW-1185">Reference proteome</keyword>
<dbReference type="InterPro" id="IPR044855">
    <property type="entry name" value="CoA-Trfase_III_dom3_sf"/>
</dbReference>
<dbReference type="Gene3D" id="3.40.50.10540">
    <property type="entry name" value="Crotonobetainyl-coa:carnitine coa-transferase, domain 1"/>
    <property type="match status" value="1"/>
</dbReference>
<gene>
    <name evidence="3" type="ORF">GCM10017621_13510</name>
</gene>
<organism evidence="3 4">
    <name type="scientific">Maricaulis virginensis</name>
    <dbReference type="NCBI Taxonomy" id="144022"/>
    <lineage>
        <taxon>Bacteria</taxon>
        <taxon>Pseudomonadati</taxon>
        <taxon>Pseudomonadota</taxon>
        <taxon>Alphaproteobacteria</taxon>
        <taxon>Maricaulales</taxon>
        <taxon>Maricaulaceae</taxon>
        <taxon>Maricaulis</taxon>
    </lineage>
</organism>
<reference evidence="3" key="2">
    <citation type="submission" date="2023-01" db="EMBL/GenBank/DDBJ databases">
        <authorList>
            <person name="Sun Q."/>
            <person name="Evtushenko L."/>
        </authorList>
    </citation>
    <scope>NUCLEOTIDE SEQUENCE</scope>
    <source>
        <strain evidence="3">VKM B-1513</strain>
    </source>
</reference>
<dbReference type="InterPro" id="IPR023606">
    <property type="entry name" value="CoA-Trfase_III_dom_1_sf"/>
</dbReference>
<evidence type="ECO:0000313" key="4">
    <source>
        <dbReference type="Proteomes" id="UP001143486"/>
    </source>
</evidence>
<dbReference type="Gene3D" id="3.30.1540.10">
    <property type="entry name" value="formyl-coa transferase, domain 3"/>
    <property type="match status" value="1"/>
</dbReference>
<name>A0A9W6IKC6_9PROT</name>
<dbReference type="EMBL" id="BSFE01000003">
    <property type="protein sequence ID" value="GLK51843.1"/>
    <property type="molecule type" value="Genomic_DNA"/>
</dbReference>
<dbReference type="PANTHER" id="PTHR48207">
    <property type="entry name" value="SUCCINATE--HYDROXYMETHYLGLUTARATE COA-TRANSFERASE"/>
    <property type="match status" value="1"/>
</dbReference>
<protein>
    <submittedName>
        <fullName evidence="3">CoA transferase</fullName>
    </submittedName>
</protein>
<accession>A0A9W6IKC6</accession>